<feature type="transmembrane region" description="Helical" evidence="2">
    <location>
        <begin position="35"/>
        <end position="53"/>
    </location>
</feature>
<feature type="compositionally biased region" description="Low complexity" evidence="1">
    <location>
        <begin position="564"/>
        <end position="573"/>
    </location>
</feature>
<name>A0A5B9QW13_9BACT</name>
<organism evidence="4 5">
    <name type="scientific">Roseimaritima ulvae</name>
    <dbReference type="NCBI Taxonomy" id="980254"/>
    <lineage>
        <taxon>Bacteria</taxon>
        <taxon>Pseudomonadati</taxon>
        <taxon>Planctomycetota</taxon>
        <taxon>Planctomycetia</taxon>
        <taxon>Pirellulales</taxon>
        <taxon>Pirellulaceae</taxon>
        <taxon>Roseimaritima</taxon>
    </lineage>
</organism>
<protein>
    <submittedName>
        <fullName evidence="4">Outer membrane biogenesis protein BamB</fullName>
    </submittedName>
</protein>
<dbReference type="Gene3D" id="2.130.10.10">
    <property type="entry name" value="YVTN repeat-like/Quinoprotein amine dehydrogenase"/>
    <property type="match status" value="2"/>
</dbReference>
<evidence type="ECO:0000259" key="3">
    <source>
        <dbReference type="Pfam" id="PF13360"/>
    </source>
</evidence>
<evidence type="ECO:0000256" key="1">
    <source>
        <dbReference type="SAM" id="MobiDB-lite"/>
    </source>
</evidence>
<keyword evidence="5" id="KW-1185">Reference proteome</keyword>
<evidence type="ECO:0000313" key="4">
    <source>
        <dbReference type="EMBL" id="QEG41565.1"/>
    </source>
</evidence>
<dbReference type="Proteomes" id="UP000325286">
    <property type="component" value="Chromosome"/>
</dbReference>
<evidence type="ECO:0000313" key="5">
    <source>
        <dbReference type="Proteomes" id="UP000325286"/>
    </source>
</evidence>
<dbReference type="InterPro" id="IPR002372">
    <property type="entry name" value="PQQ_rpt_dom"/>
</dbReference>
<keyword evidence="2" id="KW-0812">Transmembrane</keyword>
<dbReference type="OrthoDB" id="7051554at2"/>
<dbReference type="InterPro" id="IPR015943">
    <property type="entry name" value="WD40/YVTN_repeat-like_dom_sf"/>
</dbReference>
<evidence type="ECO:0000256" key="2">
    <source>
        <dbReference type="SAM" id="Phobius"/>
    </source>
</evidence>
<feature type="transmembrane region" description="Helical" evidence="2">
    <location>
        <begin position="92"/>
        <end position="112"/>
    </location>
</feature>
<dbReference type="AlphaFoldDB" id="A0A5B9QW13"/>
<proteinExistence type="predicted"/>
<dbReference type="InterPro" id="IPR011047">
    <property type="entry name" value="Quinoprotein_ADH-like_sf"/>
</dbReference>
<sequence>MSATNEPVESQPYEPAQPHAESSGATPLRRPRRRWALWIIGISVLLIFVAQTVKPWSDAQLMNMVSYGLGGIALLAGLTWTLRRPVPSWQRWLPVGVFVAAVGVLAVLYELVGVNGELVPLFEYRFASRSPAASEVEGVADLQSVSDDDFTGFLGNQRDGVIPTRAFSTDWTGAKELWRQPVGAAWSGFVIVGDYAVTMEQRGEGQQGEQWVTCYRIADGQLVWYHASPGAHFNPLGGTGPRSTPTVFNGRVYAQDAVGKVVCLDGKDGQLIWQLDLWEHAGLDQAAAEQAVTWGRAGSPLIVPTGAEAMVVVPYGGPLDRQQPDSPIGSLIALDADSGAVRWIGGETQISYASPIVATLDGQRQIVSVNESNVTGHAIDDGSVLWEVDWPGSSSGGATCSNAVVYGEDGLLLGKGYGGGSQLLRIDSEAPPAERAEIEWADGRMLKTKFTHAVLDGDFAYALSDGTLECVDLRGPERMWRQPRGSRYGQGQMLRVEDTLVVQVETGEVALVSCQSDRFVELARLDGLDSNTWNYPAVSGRRLLVRSSREAVAYLLPPRSSDVQNQADAQNQAGSEASAGSQNEAGSQDKTDSAEASDKNSSSDKNTSSEETP</sequence>
<dbReference type="KEGG" id="rul:UC8_35890"/>
<feature type="domain" description="Pyrrolo-quinoline quinone repeat" evidence="3">
    <location>
        <begin position="209"/>
        <end position="482"/>
    </location>
</feature>
<accession>A0A5B9QW13</accession>
<dbReference type="Pfam" id="PF13360">
    <property type="entry name" value="PQQ_2"/>
    <property type="match status" value="1"/>
</dbReference>
<gene>
    <name evidence="4" type="ORF">UC8_35890</name>
</gene>
<feature type="region of interest" description="Disordered" evidence="1">
    <location>
        <begin position="556"/>
        <end position="613"/>
    </location>
</feature>
<reference evidence="4 5" key="1">
    <citation type="submission" date="2019-08" db="EMBL/GenBank/DDBJ databases">
        <title>Deep-cultivation of Planctomycetes and their phenomic and genomic characterization uncovers novel biology.</title>
        <authorList>
            <person name="Wiegand S."/>
            <person name="Jogler M."/>
            <person name="Boedeker C."/>
            <person name="Pinto D."/>
            <person name="Vollmers J."/>
            <person name="Rivas-Marin E."/>
            <person name="Kohn T."/>
            <person name="Peeters S.H."/>
            <person name="Heuer A."/>
            <person name="Rast P."/>
            <person name="Oberbeckmann S."/>
            <person name="Bunk B."/>
            <person name="Jeske O."/>
            <person name="Meyerdierks A."/>
            <person name="Storesund J.E."/>
            <person name="Kallscheuer N."/>
            <person name="Luecker S."/>
            <person name="Lage O.M."/>
            <person name="Pohl T."/>
            <person name="Merkel B.J."/>
            <person name="Hornburger P."/>
            <person name="Mueller R.-W."/>
            <person name="Bruemmer F."/>
            <person name="Labrenz M."/>
            <person name="Spormann A.M."/>
            <person name="Op den Camp H."/>
            <person name="Overmann J."/>
            <person name="Amann R."/>
            <person name="Jetten M.S.M."/>
            <person name="Mascher T."/>
            <person name="Medema M.H."/>
            <person name="Devos D.P."/>
            <person name="Kaster A.-K."/>
            <person name="Ovreas L."/>
            <person name="Rohde M."/>
            <person name="Galperin M.Y."/>
            <person name="Jogler C."/>
        </authorList>
    </citation>
    <scope>NUCLEOTIDE SEQUENCE [LARGE SCALE GENOMIC DNA]</scope>
    <source>
        <strain evidence="4 5">UC8</strain>
    </source>
</reference>
<feature type="compositionally biased region" description="Low complexity" evidence="1">
    <location>
        <begin position="603"/>
        <end position="613"/>
    </location>
</feature>
<feature type="compositionally biased region" description="Basic and acidic residues" evidence="1">
    <location>
        <begin position="587"/>
        <end position="602"/>
    </location>
</feature>
<keyword evidence="2" id="KW-0472">Membrane</keyword>
<dbReference type="SUPFAM" id="SSF50998">
    <property type="entry name" value="Quinoprotein alcohol dehydrogenase-like"/>
    <property type="match status" value="1"/>
</dbReference>
<dbReference type="EMBL" id="CP042914">
    <property type="protein sequence ID" value="QEG41565.1"/>
    <property type="molecule type" value="Genomic_DNA"/>
</dbReference>
<keyword evidence="2" id="KW-1133">Transmembrane helix</keyword>
<dbReference type="PANTHER" id="PTHR34512">
    <property type="entry name" value="CELL SURFACE PROTEIN"/>
    <property type="match status" value="1"/>
</dbReference>
<feature type="transmembrane region" description="Helical" evidence="2">
    <location>
        <begin position="59"/>
        <end position="80"/>
    </location>
</feature>
<feature type="region of interest" description="Disordered" evidence="1">
    <location>
        <begin position="1"/>
        <end position="27"/>
    </location>
</feature>
<dbReference type="RefSeq" id="WP_068135180.1">
    <property type="nucleotide sequence ID" value="NZ_CP042914.1"/>
</dbReference>
<feature type="compositionally biased region" description="Polar residues" evidence="1">
    <location>
        <begin position="574"/>
        <end position="586"/>
    </location>
</feature>
<dbReference type="PANTHER" id="PTHR34512:SF30">
    <property type="entry name" value="OUTER MEMBRANE PROTEIN ASSEMBLY FACTOR BAMB"/>
    <property type="match status" value="1"/>
</dbReference>